<keyword evidence="2" id="KW-1185">Reference proteome</keyword>
<dbReference type="Pfam" id="PF20414">
    <property type="entry name" value="DUF6698"/>
    <property type="match status" value="1"/>
</dbReference>
<dbReference type="InParanoid" id="A0A0C3D1F7"/>
<dbReference type="EMBL" id="KN822913">
    <property type="protein sequence ID" value="KIM49966.1"/>
    <property type="molecule type" value="Genomic_DNA"/>
</dbReference>
<dbReference type="HOGENOM" id="CLU_2216279_0_0_1"/>
<sequence>GDDASALKMAVVDWLMHSQPTPELALEPHSKAGHDFYHDAMARLICPVDYNWSNMQKNICNFHSDYLITADCWPYFLYKNEWYDPEDPVKGSLRMPCSCRLDIITFF</sequence>
<reference evidence="1 2" key="1">
    <citation type="submission" date="2014-04" db="EMBL/GenBank/DDBJ databases">
        <authorList>
            <consortium name="DOE Joint Genome Institute"/>
            <person name="Kuo A."/>
            <person name="Kohler A."/>
            <person name="Nagy L.G."/>
            <person name="Floudas D."/>
            <person name="Copeland A."/>
            <person name="Barry K.W."/>
            <person name="Cichocki N."/>
            <person name="Veneault-Fourrey C."/>
            <person name="LaButti K."/>
            <person name="Lindquist E.A."/>
            <person name="Lipzen A."/>
            <person name="Lundell T."/>
            <person name="Morin E."/>
            <person name="Murat C."/>
            <person name="Sun H."/>
            <person name="Tunlid A."/>
            <person name="Henrissat B."/>
            <person name="Grigoriev I.V."/>
            <person name="Hibbett D.S."/>
            <person name="Martin F."/>
            <person name="Nordberg H.P."/>
            <person name="Cantor M.N."/>
            <person name="Hua S.X."/>
        </authorList>
    </citation>
    <scope>NUCLEOTIDE SEQUENCE [LARGE SCALE GENOMIC DNA]</scope>
    <source>
        <strain evidence="1 2">Foug A</strain>
    </source>
</reference>
<feature type="non-terminal residue" evidence="1">
    <location>
        <position position="1"/>
    </location>
</feature>
<gene>
    <name evidence="1" type="ORF">SCLCIDRAFT_146584</name>
</gene>
<dbReference type="AlphaFoldDB" id="A0A0C3D1F7"/>
<reference evidence="2" key="2">
    <citation type="submission" date="2015-01" db="EMBL/GenBank/DDBJ databases">
        <title>Evolutionary Origins and Diversification of the Mycorrhizal Mutualists.</title>
        <authorList>
            <consortium name="DOE Joint Genome Institute"/>
            <consortium name="Mycorrhizal Genomics Consortium"/>
            <person name="Kohler A."/>
            <person name="Kuo A."/>
            <person name="Nagy L.G."/>
            <person name="Floudas D."/>
            <person name="Copeland A."/>
            <person name="Barry K.W."/>
            <person name="Cichocki N."/>
            <person name="Veneault-Fourrey C."/>
            <person name="LaButti K."/>
            <person name="Lindquist E.A."/>
            <person name="Lipzen A."/>
            <person name="Lundell T."/>
            <person name="Morin E."/>
            <person name="Murat C."/>
            <person name="Riley R."/>
            <person name="Ohm R."/>
            <person name="Sun H."/>
            <person name="Tunlid A."/>
            <person name="Henrissat B."/>
            <person name="Grigoriev I.V."/>
            <person name="Hibbett D.S."/>
            <person name="Martin F."/>
        </authorList>
    </citation>
    <scope>NUCLEOTIDE SEQUENCE [LARGE SCALE GENOMIC DNA]</scope>
    <source>
        <strain evidence="2">Foug A</strain>
    </source>
</reference>
<dbReference type="Proteomes" id="UP000053989">
    <property type="component" value="Unassembled WGS sequence"/>
</dbReference>
<dbReference type="STRING" id="1036808.A0A0C3D1F7"/>
<evidence type="ECO:0000313" key="1">
    <source>
        <dbReference type="EMBL" id="KIM49966.1"/>
    </source>
</evidence>
<proteinExistence type="predicted"/>
<accession>A0A0C3D1F7</accession>
<organism evidence="1 2">
    <name type="scientific">Scleroderma citrinum Foug A</name>
    <dbReference type="NCBI Taxonomy" id="1036808"/>
    <lineage>
        <taxon>Eukaryota</taxon>
        <taxon>Fungi</taxon>
        <taxon>Dikarya</taxon>
        <taxon>Basidiomycota</taxon>
        <taxon>Agaricomycotina</taxon>
        <taxon>Agaricomycetes</taxon>
        <taxon>Agaricomycetidae</taxon>
        <taxon>Boletales</taxon>
        <taxon>Sclerodermatineae</taxon>
        <taxon>Sclerodermataceae</taxon>
        <taxon>Scleroderma</taxon>
    </lineage>
</organism>
<dbReference type="OrthoDB" id="2662502at2759"/>
<evidence type="ECO:0000313" key="2">
    <source>
        <dbReference type="Proteomes" id="UP000053989"/>
    </source>
</evidence>
<name>A0A0C3D1F7_9AGAM</name>
<dbReference type="InterPro" id="IPR046521">
    <property type="entry name" value="DUF6698"/>
</dbReference>
<protein>
    <submittedName>
        <fullName evidence="1">Uncharacterized protein</fullName>
    </submittedName>
</protein>